<dbReference type="FunFam" id="4.10.1250.10:FF:000002">
    <property type="entry name" value="Aminomethyltransferase"/>
    <property type="match status" value="1"/>
</dbReference>
<evidence type="ECO:0000256" key="5">
    <source>
        <dbReference type="ARBA" id="ARBA00011690"/>
    </source>
</evidence>
<keyword evidence="23" id="KW-1185">Reference proteome</keyword>
<keyword evidence="9" id="KW-0032">Aminotransferase</keyword>
<proteinExistence type="inferred from homology"/>
<dbReference type="PANTHER" id="PTHR23271">
    <property type="entry name" value="HEPATOCELLULAR CARCINOMA-ASSOCIATED ANTIGEN 66"/>
    <property type="match status" value="1"/>
</dbReference>
<comment type="catalytic activity">
    <reaction evidence="16">
        <text>N(6)-[(R)-S(8)-aminomethyldihydrolipoyl]-L-lysyl-[protein] + (6S)-5,6,7,8-tetrahydrofolate = N(6)-[(R)-dihydrolipoyl]-L-lysyl-[protein] + (6R)-5,10-methylene-5,6,7,8-tetrahydrofolate + NH4(+)</text>
        <dbReference type="Rhea" id="RHEA:16945"/>
        <dbReference type="Rhea" id="RHEA-COMP:10475"/>
        <dbReference type="Rhea" id="RHEA-COMP:10492"/>
        <dbReference type="ChEBI" id="CHEBI:15636"/>
        <dbReference type="ChEBI" id="CHEBI:28938"/>
        <dbReference type="ChEBI" id="CHEBI:57453"/>
        <dbReference type="ChEBI" id="CHEBI:83100"/>
        <dbReference type="ChEBI" id="CHEBI:83143"/>
        <dbReference type="EC" id="2.1.2.10"/>
    </reaction>
</comment>
<accession>A0AAD4T7A6</accession>
<dbReference type="EC" id="2.1.2.10" evidence="6"/>
<evidence type="ECO:0000256" key="3">
    <source>
        <dbReference type="ARBA" id="ARBA00008609"/>
    </source>
</evidence>
<comment type="caution">
    <text evidence="22">The sequence shown here is derived from an EMBL/GenBank/DDBJ whole genome shotgun (WGS) entry which is preliminary data.</text>
</comment>
<dbReference type="Pfam" id="PF08669">
    <property type="entry name" value="GCV_T_C"/>
    <property type="match status" value="1"/>
</dbReference>
<dbReference type="SUPFAM" id="SSF101790">
    <property type="entry name" value="Aminomethyltransferase beta-barrel domain"/>
    <property type="match status" value="1"/>
</dbReference>
<dbReference type="Proteomes" id="UP001202328">
    <property type="component" value="Unassembled WGS sequence"/>
</dbReference>
<dbReference type="NCBIfam" id="TIGR00528">
    <property type="entry name" value="gcvT"/>
    <property type="match status" value="1"/>
</dbReference>
<dbReference type="GO" id="GO:0005739">
    <property type="term" value="C:mitochondrion"/>
    <property type="evidence" value="ECO:0007669"/>
    <property type="project" value="UniProtKB-SubCell"/>
</dbReference>
<comment type="similarity">
    <text evidence="3">Belongs to the GcvT family.</text>
</comment>
<dbReference type="InterPro" id="IPR011990">
    <property type="entry name" value="TPR-like_helical_dom_sf"/>
</dbReference>
<dbReference type="GO" id="GO:0005960">
    <property type="term" value="C:glycine cleavage complex"/>
    <property type="evidence" value="ECO:0007669"/>
    <property type="project" value="InterPro"/>
</dbReference>
<reference evidence="22" key="1">
    <citation type="submission" date="2022-04" db="EMBL/GenBank/DDBJ databases">
        <title>A functionally conserved STORR gene fusion in Papaver species that diverged 16.8 million years ago.</title>
        <authorList>
            <person name="Catania T."/>
        </authorList>
    </citation>
    <scope>NUCLEOTIDE SEQUENCE</scope>
    <source>
        <strain evidence="22">S-188037</strain>
    </source>
</reference>
<keyword evidence="12" id="KW-0809">Transit peptide</keyword>
<evidence type="ECO:0000256" key="11">
    <source>
        <dbReference type="ARBA" id="ARBA00022737"/>
    </source>
</evidence>
<dbReference type="InterPro" id="IPR027266">
    <property type="entry name" value="TrmE/GcvT-like"/>
</dbReference>
<gene>
    <name evidence="22" type="ORF">MKW98_022491</name>
</gene>
<comment type="subcellular location">
    <subcellularLocation>
        <location evidence="1">Mitochondrion</location>
    </subcellularLocation>
    <subcellularLocation>
        <location evidence="2">Nucleus</location>
        <location evidence="2">Nucleolus</location>
    </subcellularLocation>
</comment>
<dbReference type="PANTHER" id="PTHR23271:SF1">
    <property type="entry name" value="U3 SMALL NUCLEOLAR RNA-ASSOCIATED PROTEIN 6 HOMOLOG"/>
    <property type="match status" value="1"/>
</dbReference>
<organism evidence="22 23">
    <name type="scientific">Papaver atlanticum</name>
    <dbReference type="NCBI Taxonomy" id="357466"/>
    <lineage>
        <taxon>Eukaryota</taxon>
        <taxon>Viridiplantae</taxon>
        <taxon>Streptophyta</taxon>
        <taxon>Embryophyta</taxon>
        <taxon>Tracheophyta</taxon>
        <taxon>Spermatophyta</taxon>
        <taxon>Magnoliopsida</taxon>
        <taxon>Ranunculales</taxon>
        <taxon>Papaveraceae</taxon>
        <taxon>Papaveroideae</taxon>
        <taxon>Papaver</taxon>
    </lineage>
</organism>
<keyword evidence="13" id="KW-0496">Mitochondrion</keyword>
<dbReference type="InterPro" id="IPR006223">
    <property type="entry name" value="GcvT"/>
</dbReference>
<dbReference type="Pfam" id="PF08640">
    <property type="entry name" value="U3_assoc_6"/>
    <property type="match status" value="1"/>
</dbReference>
<evidence type="ECO:0000256" key="13">
    <source>
        <dbReference type="ARBA" id="ARBA00023128"/>
    </source>
</evidence>
<feature type="domain" description="Aminomethyltransferase C-terminal" evidence="20">
    <location>
        <begin position="987"/>
        <end position="1062"/>
    </location>
</feature>
<dbReference type="InterPro" id="IPR029043">
    <property type="entry name" value="GcvT/YgfZ_C"/>
</dbReference>
<evidence type="ECO:0000259" key="19">
    <source>
        <dbReference type="Pfam" id="PF08640"/>
    </source>
</evidence>
<dbReference type="Pfam" id="PF01571">
    <property type="entry name" value="GCV_T"/>
    <property type="match status" value="1"/>
</dbReference>
<keyword evidence="8" id="KW-0698">rRNA processing</keyword>
<dbReference type="InterPro" id="IPR055347">
    <property type="entry name" value="UTP6_N"/>
</dbReference>
<dbReference type="InterPro" id="IPR006222">
    <property type="entry name" value="GCVT_N"/>
</dbReference>
<dbReference type="SUPFAM" id="SSF103025">
    <property type="entry name" value="Folate-binding domain"/>
    <property type="match status" value="1"/>
</dbReference>
<dbReference type="FunFam" id="3.30.70.1400:FF:000001">
    <property type="entry name" value="Aminomethyltransferase"/>
    <property type="match status" value="1"/>
</dbReference>
<comment type="subunit">
    <text evidence="5">The glycine cleavage system is composed of four proteins: P, T, L and H.</text>
</comment>
<dbReference type="InterPro" id="IPR013977">
    <property type="entry name" value="GcvT_C"/>
</dbReference>
<dbReference type="Gene3D" id="2.40.30.110">
    <property type="entry name" value="Aminomethyltransferase beta-barrel domains"/>
    <property type="match status" value="1"/>
</dbReference>
<evidence type="ECO:0000256" key="15">
    <source>
        <dbReference type="ARBA" id="ARBA00031395"/>
    </source>
</evidence>
<evidence type="ECO:0000256" key="4">
    <source>
        <dbReference type="ARBA" id="ARBA00010734"/>
    </source>
</evidence>
<dbReference type="InterPro" id="IPR003107">
    <property type="entry name" value="HAT"/>
</dbReference>
<evidence type="ECO:0000256" key="9">
    <source>
        <dbReference type="ARBA" id="ARBA00022576"/>
    </source>
</evidence>
<dbReference type="Gene3D" id="3.30.70.1400">
    <property type="entry name" value="Aminomethyltransferase beta-barrel domains"/>
    <property type="match status" value="1"/>
</dbReference>
<evidence type="ECO:0000259" key="18">
    <source>
        <dbReference type="Pfam" id="PF01571"/>
    </source>
</evidence>
<feature type="domain" description="U3 small nucleolar RNA-associated protein 6 N-terminal" evidence="19">
    <location>
        <begin position="9"/>
        <end position="85"/>
    </location>
</feature>
<keyword evidence="14" id="KW-0539">Nucleus</keyword>
<sequence length="1070" mass="121208">MADVVQYRLERMLDELEDLEKRGLFRRTEIAEIVNKRRKFEYKLKRPSPLKQDFLSYIDYEKQLDSLRRLRKKLVSEDLKEQGIKKRKRKSSSDIAGVLRILGIFRLAVTRFKGDIRLWFRYLEFCRERGHGRMKKILPQVLRFHPKVPGVWIYAASWEFDHNLNVAAARALMQNGLRACPESEDLWVEYLRMELTYLNKLKARKTALGEDTGTLARKEGDVDEKQWRDENKDLFMSLDGEKEGVDGTDVQEGESENKKDTFREQGSVILQTIYSGAIEALPTSMSLRKRFLEVLDGIDLAHSEELRKEMMDGMKRDFAKKAEYWDWLARLQIGDLEKTKDMSKKDMLCRLNKAVDVYEEALESMPSTEIFSFYTNFWKDVIAPKGEDSQVFELTDVSDKTVEFTSRLFKVFEKAASMGCITEDLAYHHISLYLELGRLEEARNLAEKFSNGKLSCSVKVWVLRVSIEMKWATRESASLSKDDLHSVFELLQNVLSKVAISEAESLWHMAIKFFSSQPKYFKKLVETFLAFLTKENEGDVPLSSAIVHHVLQKDGLQRAREVYKRFLASPQPSLSLYKSCIELESNLAFVGDKNALSNARKLYESALTTYNEDTGLWRDYYSMEIKMGTSETVNAVYWQRKTEKERKTHYFSLLLVIPKIKMRGGGFWQLGQSITRRIAQGDKKSVVRRCFATEAAELKKTALYDFHVAHGGKMVPFAGWSMPIQYKDSIMDSTLNCRSNGSLFDVSHMCGLSLKGKDCIPFLEKLVIADVASLAPGTGSLTVFTNEKGGAIDDSVITKVTDDHIYLVVNAGCRDKDLAHIGAHMEAFKAKGGDVSWHIHDERSLIALQGPLSAPVLQHLTKDDLSKFYFGEFKMLDINGVHCYLTRTGYTGEDGFEISIPSESTLDLTKAILEKSEGKIRLTGLGARDSLRLEAGLCLYGNDMEQHVTPVEAGLTWAIGKRRRAEGGFLGAEVILKQLETGPSVRRVGIISSGPPPRSHSEVTDTKGSALGEVTSGGFSPCLKKNIAMGYVKSGSHKAGTKVNVVVRGKSYEGVITKMPFVPTKYYKPT</sequence>
<keyword evidence="11" id="KW-0677">Repeat</keyword>
<evidence type="ECO:0000313" key="23">
    <source>
        <dbReference type="Proteomes" id="UP001202328"/>
    </source>
</evidence>
<dbReference type="SUPFAM" id="SSF48452">
    <property type="entry name" value="TPR-like"/>
    <property type="match status" value="2"/>
</dbReference>
<evidence type="ECO:0000259" key="21">
    <source>
        <dbReference type="Pfam" id="PF24892"/>
    </source>
</evidence>
<comment type="similarity">
    <text evidence="4">Belongs to the UTP6 family.</text>
</comment>
<name>A0AAD4T7A6_9MAGN</name>
<dbReference type="InterPro" id="IPR013949">
    <property type="entry name" value="Utp6"/>
</dbReference>
<dbReference type="Pfam" id="PF24892">
    <property type="entry name" value="UTP6_C"/>
    <property type="match status" value="1"/>
</dbReference>
<dbReference type="Gene3D" id="3.30.1360.120">
    <property type="entry name" value="Probable tRNA modification gtpase trme, domain 1"/>
    <property type="match status" value="1"/>
</dbReference>
<dbReference type="GO" id="GO:0032040">
    <property type="term" value="C:small-subunit processome"/>
    <property type="evidence" value="ECO:0007669"/>
    <property type="project" value="TreeGrafter"/>
</dbReference>
<dbReference type="EMBL" id="JAJJMB010004873">
    <property type="protein sequence ID" value="KAI3941484.1"/>
    <property type="molecule type" value="Genomic_DNA"/>
</dbReference>
<evidence type="ECO:0000256" key="6">
    <source>
        <dbReference type="ARBA" id="ARBA00012616"/>
    </source>
</evidence>
<dbReference type="InterPro" id="IPR056907">
    <property type="entry name" value="UTP6_C"/>
</dbReference>
<feature type="domain" description="GCVT N-terminal" evidence="18">
    <location>
        <begin position="703"/>
        <end position="961"/>
    </location>
</feature>
<dbReference type="NCBIfam" id="NF001567">
    <property type="entry name" value="PRK00389.1"/>
    <property type="match status" value="1"/>
</dbReference>
<dbReference type="Gene3D" id="1.25.40.10">
    <property type="entry name" value="Tetratricopeptide repeat domain"/>
    <property type="match status" value="2"/>
</dbReference>
<evidence type="ECO:0000256" key="2">
    <source>
        <dbReference type="ARBA" id="ARBA00004604"/>
    </source>
</evidence>
<dbReference type="GO" id="GO:0000462">
    <property type="term" value="P:maturation of SSU-rRNA from tricistronic rRNA transcript (SSU-rRNA, 5.8S rRNA, LSU-rRNA)"/>
    <property type="evidence" value="ECO:0007669"/>
    <property type="project" value="InterPro"/>
</dbReference>
<evidence type="ECO:0000256" key="10">
    <source>
        <dbReference type="ARBA" id="ARBA00022679"/>
    </source>
</evidence>
<evidence type="ECO:0000256" key="1">
    <source>
        <dbReference type="ARBA" id="ARBA00004173"/>
    </source>
</evidence>
<feature type="region of interest" description="Disordered" evidence="17">
    <location>
        <begin position="240"/>
        <end position="260"/>
    </location>
</feature>
<keyword evidence="10" id="KW-0808">Transferase</keyword>
<dbReference type="GO" id="GO:0004047">
    <property type="term" value="F:aminomethyltransferase activity"/>
    <property type="evidence" value="ECO:0007669"/>
    <property type="project" value="UniProtKB-EC"/>
</dbReference>
<evidence type="ECO:0000256" key="12">
    <source>
        <dbReference type="ARBA" id="ARBA00022946"/>
    </source>
</evidence>
<dbReference type="SMART" id="SM00386">
    <property type="entry name" value="HAT"/>
    <property type="match status" value="9"/>
</dbReference>
<evidence type="ECO:0000313" key="22">
    <source>
        <dbReference type="EMBL" id="KAI3941484.1"/>
    </source>
</evidence>
<dbReference type="GO" id="GO:0034388">
    <property type="term" value="C:Pwp2p-containing subcomplex of 90S preribosome"/>
    <property type="evidence" value="ECO:0007669"/>
    <property type="project" value="TreeGrafter"/>
</dbReference>
<dbReference type="GO" id="GO:0006546">
    <property type="term" value="P:glycine catabolic process"/>
    <property type="evidence" value="ECO:0007669"/>
    <property type="project" value="InterPro"/>
</dbReference>
<evidence type="ECO:0000256" key="14">
    <source>
        <dbReference type="ARBA" id="ARBA00023242"/>
    </source>
</evidence>
<dbReference type="GO" id="GO:0008483">
    <property type="term" value="F:transaminase activity"/>
    <property type="evidence" value="ECO:0007669"/>
    <property type="project" value="UniProtKB-KW"/>
</dbReference>
<dbReference type="FunFam" id="2.40.30.110:FF:000002">
    <property type="entry name" value="Aminomethyltransferase"/>
    <property type="match status" value="1"/>
</dbReference>
<evidence type="ECO:0000256" key="17">
    <source>
        <dbReference type="SAM" id="MobiDB-lite"/>
    </source>
</evidence>
<dbReference type="AlphaFoldDB" id="A0AAD4T7A6"/>
<evidence type="ECO:0000259" key="20">
    <source>
        <dbReference type="Pfam" id="PF08669"/>
    </source>
</evidence>
<evidence type="ECO:0000256" key="7">
    <source>
        <dbReference type="ARBA" id="ARBA00015825"/>
    </source>
</evidence>
<evidence type="ECO:0000256" key="8">
    <source>
        <dbReference type="ARBA" id="ARBA00022552"/>
    </source>
</evidence>
<feature type="domain" description="U3 small nucleolar RNA-associated protein 6 homolog C-terminal" evidence="21">
    <location>
        <begin position="353"/>
        <end position="639"/>
    </location>
</feature>
<protein>
    <recommendedName>
        <fullName evidence="7">Aminomethyltransferase, mitochondrial</fullName>
        <ecNumber evidence="6">2.1.2.10</ecNumber>
    </recommendedName>
    <alternativeName>
        <fullName evidence="15">Glycine cleavage system T protein</fullName>
    </alternativeName>
</protein>
<dbReference type="Gene3D" id="4.10.1250.10">
    <property type="entry name" value="Aminomethyltransferase fragment"/>
    <property type="match status" value="1"/>
</dbReference>
<evidence type="ECO:0000256" key="16">
    <source>
        <dbReference type="ARBA" id="ARBA00047665"/>
    </source>
</evidence>
<dbReference type="GO" id="GO:0030515">
    <property type="term" value="F:snoRNA binding"/>
    <property type="evidence" value="ECO:0007669"/>
    <property type="project" value="InterPro"/>
</dbReference>